<keyword evidence="2" id="KW-1185">Reference proteome</keyword>
<dbReference type="EnsemblPlants" id="AVESA.00010b.r2.UnG1435200.1">
    <property type="protein sequence ID" value="AVESA.00010b.r2.UnG1435200.1.CDS.1"/>
    <property type="gene ID" value="AVESA.00010b.r2.UnG1435200"/>
</dbReference>
<protein>
    <submittedName>
        <fullName evidence="1">Uncharacterized protein</fullName>
    </submittedName>
</protein>
<proteinExistence type="predicted"/>
<sequence>MVRRPQHQSLLVPLGEEEAAEETAFKVIYILHYKIKLHAFVFSSSTGQWRPAASKAWSDLLITSHEFDFMSRLRPFFLRHHYAYGCVYWDWLVINVRKLLVLDTTSMEFSMADLPPGDWSTLGLAIAEAGDGRLGMFGFRVGTASDLSYNIARNKGKSPSHWQMEKRISLDHGYVYDIKGATERHLLLRRTETSSDNPLNEYFSMDIDTLQLQIVSVKRYRLMYGTHIYTNFPPSLLSSPTI</sequence>
<reference evidence="1" key="1">
    <citation type="submission" date="2025-09" db="UniProtKB">
        <authorList>
            <consortium name="EnsemblPlants"/>
        </authorList>
    </citation>
    <scope>IDENTIFICATION</scope>
</reference>
<evidence type="ECO:0000313" key="1">
    <source>
        <dbReference type="EnsemblPlants" id="AVESA.00010b.r2.UnG1435200.1.CDS.1"/>
    </source>
</evidence>
<organism evidence="1 2">
    <name type="scientific">Avena sativa</name>
    <name type="common">Oat</name>
    <dbReference type="NCBI Taxonomy" id="4498"/>
    <lineage>
        <taxon>Eukaryota</taxon>
        <taxon>Viridiplantae</taxon>
        <taxon>Streptophyta</taxon>
        <taxon>Embryophyta</taxon>
        <taxon>Tracheophyta</taxon>
        <taxon>Spermatophyta</taxon>
        <taxon>Magnoliopsida</taxon>
        <taxon>Liliopsida</taxon>
        <taxon>Poales</taxon>
        <taxon>Poaceae</taxon>
        <taxon>BOP clade</taxon>
        <taxon>Pooideae</taxon>
        <taxon>Poodae</taxon>
        <taxon>Poeae</taxon>
        <taxon>Poeae Chloroplast Group 1 (Aveneae type)</taxon>
        <taxon>Aveninae</taxon>
        <taxon>Avena</taxon>
    </lineage>
</organism>
<dbReference type="Proteomes" id="UP001732700">
    <property type="component" value="Unassembled WGS sequence"/>
</dbReference>
<name>A0ACD6AJP9_AVESA</name>
<evidence type="ECO:0000313" key="2">
    <source>
        <dbReference type="Proteomes" id="UP001732700"/>
    </source>
</evidence>
<accession>A0ACD6AJP9</accession>